<evidence type="ECO:0000313" key="4">
    <source>
        <dbReference type="Proteomes" id="UP000571084"/>
    </source>
</evidence>
<gene>
    <name evidence="3" type="ORF">HNR39_002737</name>
</gene>
<reference evidence="3 4" key="1">
    <citation type="submission" date="2020-08" db="EMBL/GenBank/DDBJ databases">
        <title>Genomic Encyclopedia of Type Strains, Phase IV (KMG-IV): sequencing the most valuable type-strain genomes for metagenomic binning, comparative biology and taxonomic classification.</title>
        <authorList>
            <person name="Goeker M."/>
        </authorList>
    </citation>
    <scope>NUCLEOTIDE SEQUENCE [LARGE SCALE GENOMIC DNA]</scope>
    <source>
        <strain evidence="3 4">DSM 23240</strain>
    </source>
</reference>
<dbReference type="RefSeq" id="WP_168055663.1">
    <property type="nucleotide sequence ID" value="NZ_JAAOZT010000007.1"/>
</dbReference>
<dbReference type="EMBL" id="JACHHQ010000005">
    <property type="protein sequence ID" value="MBB5200895.1"/>
    <property type="molecule type" value="Genomic_DNA"/>
</dbReference>
<sequence>MAKLDKSFSAFPQGDPPLDQAASRPQIPASTGLDLTNHFLIAMPSTQDYVFGGSVVYLCEHNANGALGLVINKATDITMDKLFERIDLTLEIAPDHTHAGAYSDSHAKFGDSMSTRPVMFGGPVQIERGFVLHSLQKLYSSTLKVSDSIAMTTSKDVLEEVADGSGPHQVLVSLGCAGWDAGQLEDEIARNGWLTVAADPAIIFDLPIADRFQAALKLLGIDPCMLTGEFGRA</sequence>
<evidence type="ECO:0000256" key="2">
    <source>
        <dbReference type="HAMAP-Rule" id="MF_00758"/>
    </source>
</evidence>
<dbReference type="AlphaFoldDB" id="A0A840RSV4"/>
<name>A0A840RSV4_9BURK</name>
<protein>
    <recommendedName>
        <fullName evidence="2">UPF0301 protein HNR39_002737</fullName>
    </recommendedName>
</protein>
<comment type="similarity">
    <text evidence="1 2">Belongs to the UPF0301 (AlgH) family.</text>
</comment>
<dbReference type="Pfam" id="PF02622">
    <property type="entry name" value="DUF179"/>
    <property type="match status" value="1"/>
</dbReference>
<dbReference type="GO" id="GO:0005829">
    <property type="term" value="C:cytosol"/>
    <property type="evidence" value="ECO:0007669"/>
    <property type="project" value="TreeGrafter"/>
</dbReference>
<dbReference type="SUPFAM" id="SSF143456">
    <property type="entry name" value="VC0467-like"/>
    <property type="match status" value="1"/>
</dbReference>
<proteinExistence type="inferred from homology"/>
<dbReference type="NCBIfam" id="NF001266">
    <property type="entry name" value="PRK00228.1-1"/>
    <property type="match status" value="1"/>
</dbReference>
<evidence type="ECO:0000313" key="3">
    <source>
        <dbReference type="EMBL" id="MBB5200895.1"/>
    </source>
</evidence>
<accession>A0A840RSV4</accession>
<organism evidence="3 4">
    <name type="scientific">Glaciimonas immobilis</name>
    <dbReference type="NCBI Taxonomy" id="728004"/>
    <lineage>
        <taxon>Bacteria</taxon>
        <taxon>Pseudomonadati</taxon>
        <taxon>Pseudomonadota</taxon>
        <taxon>Betaproteobacteria</taxon>
        <taxon>Burkholderiales</taxon>
        <taxon>Oxalobacteraceae</taxon>
        <taxon>Glaciimonas</taxon>
    </lineage>
</organism>
<comment type="caution">
    <text evidence="3">The sequence shown here is derived from an EMBL/GenBank/DDBJ whole genome shotgun (WGS) entry which is preliminary data.</text>
</comment>
<dbReference type="PANTHER" id="PTHR30327:SF1">
    <property type="entry name" value="UPF0301 PROTEIN YQGE"/>
    <property type="match status" value="1"/>
</dbReference>
<dbReference type="Proteomes" id="UP000571084">
    <property type="component" value="Unassembled WGS sequence"/>
</dbReference>
<dbReference type="Gene3D" id="3.40.1740.10">
    <property type="entry name" value="VC0467-like"/>
    <property type="match status" value="1"/>
</dbReference>
<keyword evidence="4" id="KW-1185">Reference proteome</keyword>
<dbReference type="HAMAP" id="MF_00758">
    <property type="entry name" value="UPF0301"/>
    <property type="match status" value="1"/>
</dbReference>
<dbReference type="InterPro" id="IPR003774">
    <property type="entry name" value="AlgH-like"/>
</dbReference>
<evidence type="ECO:0000256" key="1">
    <source>
        <dbReference type="ARBA" id="ARBA00009600"/>
    </source>
</evidence>
<dbReference type="PANTHER" id="PTHR30327">
    <property type="entry name" value="UNCHARACTERIZED PROTEIN YQGE"/>
    <property type="match status" value="1"/>
</dbReference>